<feature type="compositionally biased region" description="Low complexity" evidence="1">
    <location>
        <begin position="184"/>
        <end position="211"/>
    </location>
</feature>
<feature type="region of interest" description="Disordered" evidence="1">
    <location>
        <begin position="1"/>
        <end position="22"/>
    </location>
</feature>
<proteinExistence type="predicted"/>
<dbReference type="InterPro" id="IPR025194">
    <property type="entry name" value="RodZ-like_C"/>
</dbReference>
<dbReference type="Pfam" id="PF13413">
    <property type="entry name" value="HTH_25"/>
    <property type="match status" value="1"/>
</dbReference>
<dbReference type="Pfam" id="PF13464">
    <property type="entry name" value="RodZ_C"/>
    <property type="match status" value="1"/>
</dbReference>
<evidence type="ECO:0000256" key="2">
    <source>
        <dbReference type="SAM" id="Phobius"/>
    </source>
</evidence>
<dbReference type="Proteomes" id="UP000192917">
    <property type="component" value="Unassembled WGS sequence"/>
</dbReference>
<dbReference type="EMBL" id="FWZX01000011">
    <property type="protein sequence ID" value="SMF33723.1"/>
    <property type="molecule type" value="Genomic_DNA"/>
</dbReference>
<keyword evidence="2" id="KW-1133">Transmembrane helix</keyword>
<feature type="compositionally biased region" description="Low complexity" evidence="1">
    <location>
        <begin position="217"/>
        <end position="253"/>
    </location>
</feature>
<organism evidence="4 5">
    <name type="scientific">Tistlia consotensis USBA 355</name>
    <dbReference type="NCBI Taxonomy" id="560819"/>
    <lineage>
        <taxon>Bacteria</taxon>
        <taxon>Pseudomonadati</taxon>
        <taxon>Pseudomonadota</taxon>
        <taxon>Alphaproteobacteria</taxon>
        <taxon>Rhodospirillales</taxon>
        <taxon>Rhodovibrionaceae</taxon>
        <taxon>Tistlia</taxon>
    </lineage>
</organism>
<feature type="region of interest" description="Disordered" evidence="1">
    <location>
        <begin position="158"/>
        <end position="362"/>
    </location>
</feature>
<protein>
    <submittedName>
        <fullName evidence="4">Cytoskeleton protein RodZ</fullName>
    </submittedName>
</protein>
<dbReference type="GO" id="GO:0003677">
    <property type="term" value="F:DNA binding"/>
    <property type="evidence" value="ECO:0007669"/>
    <property type="project" value="InterPro"/>
</dbReference>
<accession>A0A1Y6BY77</accession>
<feature type="domain" description="Cytoskeleton protein RodZ-like C-terminal" evidence="3">
    <location>
        <begin position="397"/>
        <end position="465"/>
    </location>
</feature>
<evidence type="ECO:0000256" key="1">
    <source>
        <dbReference type="SAM" id="MobiDB-lite"/>
    </source>
</evidence>
<feature type="compositionally biased region" description="Basic and acidic residues" evidence="1">
    <location>
        <begin position="1"/>
        <end position="16"/>
    </location>
</feature>
<evidence type="ECO:0000313" key="4">
    <source>
        <dbReference type="EMBL" id="SMF33723.1"/>
    </source>
</evidence>
<feature type="transmembrane region" description="Helical" evidence="2">
    <location>
        <begin position="125"/>
        <end position="144"/>
    </location>
</feature>
<feature type="compositionally biased region" description="Low complexity" evidence="1">
    <location>
        <begin position="260"/>
        <end position="270"/>
    </location>
</feature>
<sequence>MRHKATAEAEHRHAADNVEPFIGGPSRSVGELLRNAREDLGLELRQVSETLRIRYAHLRALEEGQLSELPGQTYAVGFVRTYADYLGLDSRAMVERFKEEMSGIPRSTQLVFPTPKPEGKIPGGALVMISLLLVGLAYGGWYAFNEFGDELNSLIVRETPPGATSQTPTAAKPATQPAAPKPAAPMAAAPKATAPAAPTRTAPAQTALAPAAPKPAAPAATASGAAGTARTAPAPSAMAEAPSAAPADGTASPPEEEDVAPVVEETVPDTGGQAQVVEPSSETAPEAGTLPESQSAPEVAAPAESLPSVSPGNAPPSSSTTSRAALAEAPAGEAVQDVAPQAAPEPQPQAASEPSPQTTVAREEAIPVPPIPSTGEAGQAGRAARVFGTANTGARIVLRATADSWVQVRNARSDLLFTQVLRAGDSYNVPNEPGLTLLTGNAGGLQVLVDGKPAPALGPSGAVRRDITLDPDSLLRGAQ</sequence>
<evidence type="ECO:0000259" key="3">
    <source>
        <dbReference type="Pfam" id="PF13464"/>
    </source>
</evidence>
<dbReference type="PANTHER" id="PTHR34475:SF1">
    <property type="entry name" value="CYTOSKELETON PROTEIN RODZ"/>
    <property type="match status" value="1"/>
</dbReference>
<dbReference type="InterPro" id="IPR050400">
    <property type="entry name" value="Bact_Cytoskel_RodZ"/>
</dbReference>
<name>A0A1Y6BY77_9PROT</name>
<gene>
    <name evidence="4" type="ORF">SAMN05428998_111152</name>
</gene>
<feature type="compositionally biased region" description="Low complexity" evidence="1">
    <location>
        <begin position="315"/>
        <end position="357"/>
    </location>
</feature>
<keyword evidence="2" id="KW-0472">Membrane</keyword>
<feature type="compositionally biased region" description="Low complexity" evidence="1">
    <location>
        <begin position="163"/>
        <end position="178"/>
    </location>
</feature>
<dbReference type="Gene3D" id="1.10.260.40">
    <property type="entry name" value="lambda repressor-like DNA-binding domains"/>
    <property type="match status" value="1"/>
</dbReference>
<keyword evidence="2" id="KW-0812">Transmembrane</keyword>
<dbReference type="RefSeq" id="WP_085123522.1">
    <property type="nucleotide sequence ID" value="NZ_FWZX01000011.1"/>
</dbReference>
<dbReference type="STRING" id="560819.SAMN05428998_111152"/>
<dbReference type="InterPro" id="IPR010982">
    <property type="entry name" value="Lambda_DNA-bd_dom_sf"/>
</dbReference>
<feature type="region of interest" description="Disordered" evidence="1">
    <location>
        <begin position="459"/>
        <end position="479"/>
    </location>
</feature>
<evidence type="ECO:0000313" key="5">
    <source>
        <dbReference type="Proteomes" id="UP000192917"/>
    </source>
</evidence>
<reference evidence="4 5" key="1">
    <citation type="submission" date="2017-04" db="EMBL/GenBank/DDBJ databases">
        <authorList>
            <person name="Afonso C.L."/>
            <person name="Miller P.J."/>
            <person name="Scott M.A."/>
            <person name="Spackman E."/>
            <person name="Goraichik I."/>
            <person name="Dimitrov K.M."/>
            <person name="Suarez D.L."/>
            <person name="Swayne D.E."/>
        </authorList>
    </citation>
    <scope>NUCLEOTIDE SEQUENCE [LARGE SCALE GENOMIC DNA]</scope>
    <source>
        <strain evidence="4 5">USBA 355</strain>
    </source>
</reference>
<dbReference type="AlphaFoldDB" id="A0A1Y6BY77"/>
<keyword evidence="5" id="KW-1185">Reference proteome</keyword>
<dbReference type="PANTHER" id="PTHR34475">
    <property type="match status" value="1"/>
</dbReference>